<proteinExistence type="predicted"/>
<name>A0A0V0Z8X2_9BILA</name>
<keyword evidence="2" id="KW-1185">Reference proteome</keyword>
<protein>
    <submittedName>
        <fullName evidence="1">Uncharacterized protein</fullName>
    </submittedName>
</protein>
<comment type="caution">
    <text evidence="1">The sequence shown here is derived from an EMBL/GenBank/DDBJ whole genome shotgun (WGS) entry which is preliminary data.</text>
</comment>
<dbReference type="EMBL" id="JYDQ01000298">
    <property type="protein sequence ID" value="KRY08969.1"/>
    <property type="molecule type" value="Genomic_DNA"/>
</dbReference>
<evidence type="ECO:0000313" key="1">
    <source>
        <dbReference type="EMBL" id="KRY08969.1"/>
    </source>
</evidence>
<evidence type="ECO:0000313" key="2">
    <source>
        <dbReference type="Proteomes" id="UP000054783"/>
    </source>
</evidence>
<sequence length="86" mass="9771">MLHTTIWTVCIAGINAAAKKCENLRLFICHWQRTLSECTGKLAYCFIPTLQTGLLNAYLLISRLNSHPNGNGTTIHTFNLKKYFEK</sequence>
<accession>A0A0V0Z8X2</accession>
<reference evidence="1 2" key="1">
    <citation type="submission" date="2015-01" db="EMBL/GenBank/DDBJ databases">
        <title>Evolution of Trichinella species and genotypes.</title>
        <authorList>
            <person name="Korhonen P.K."/>
            <person name="Edoardo P."/>
            <person name="Giuseppe L.R."/>
            <person name="Gasser R.B."/>
        </authorList>
    </citation>
    <scope>NUCLEOTIDE SEQUENCE [LARGE SCALE GENOMIC DNA]</scope>
    <source>
        <strain evidence="1">ISS2496</strain>
    </source>
</reference>
<dbReference type="AlphaFoldDB" id="A0A0V0Z8X2"/>
<dbReference type="Proteomes" id="UP000054783">
    <property type="component" value="Unassembled WGS sequence"/>
</dbReference>
<gene>
    <name evidence="1" type="ORF">T12_999</name>
</gene>
<organism evidence="1 2">
    <name type="scientific">Trichinella patagoniensis</name>
    <dbReference type="NCBI Taxonomy" id="990121"/>
    <lineage>
        <taxon>Eukaryota</taxon>
        <taxon>Metazoa</taxon>
        <taxon>Ecdysozoa</taxon>
        <taxon>Nematoda</taxon>
        <taxon>Enoplea</taxon>
        <taxon>Dorylaimia</taxon>
        <taxon>Trichinellida</taxon>
        <taxon>Trichinellidae</taxon>
        <taxon>Trichinella</taxon>
    </lineage>
</organism>